<protein>
    <recommendedName>
        <fullName evidence="3">Glucose-6-phosphate dehydrogenase</fullName>
    </recommendedName>
</protein>
<dbReference type="OrthoDB" id="4373823at2"/>
<evidence type="ECO:0000313" key="1">
    <source>
        <dbReference type="EMBL" id="KIU13916.1"/>
    </source>
</evidence>
<reference evidence="1 2" key="1">
    <citation type="submission" date="2015-01" db="EMBL/GenBank/DDBJ databases">
        <title>Genome sequence of Mycobacterium llatzerense and Mycobacterium immunogenum recovered from brain abscess.</title>
        <authorList>
            <person name="Greninger A.L."/>
            <person name="Langelier C."/>
            <person name="Cunningham G."/>
            <person name="Chiu C.Y."/>
            <person name="Miller S."/>
        </authorList>
    </citation>
    <scope>NUCLEOTIDE SEQUENCE [LARGE SCALE GENOMIC DNA]</scope>
    <source>
        <strain evidence="1 2">CLUC14</strain>
    </source>
</reference>
<name>A0A0D1LDE2_9MYCO</name>
<comment type="caution">
    <text evidence="1">The sequence shown here is derived from an EMBL/GenBank/DDBJ whole genome shotgun (WGS) entry which is preliminary data.</text>
</comment>
<dbReference type="STRING" id="280871.TL10_27135"/>
<dbReference type="PATRIC" id="fig|280871.6.peg.5624"/>
<dbReference type="EMBL" id="JXST01000059">
    <property type="protein sequence ID" value="KIU13916.1"/>
    <property type="molecule type" value="Genomic_DNA"/>
</dbReference>
<dbReference type="Proteomes" id="UP000032221">
    <property type="component" value="Unassembled WGS sequence"/>
</dbReference>
<organism evidence="1 2">
    <name type="scientific">Mycolicibacterium llatzerense</name>
    <dbReference type="NCBI Taxonomy" id="280871"/>
    <lineage>
        <taxon>Bacteria</taxon>
        <taxon>Bacillati</taxon>
        <taxon>Actinomycetota</taxon>
        <taxon>Actinomycetes</taxon>
        <taxon>Mycobacteriales</taxon>
        <taxon>Mycobacteriaceae</taxon>
        <taxon>Mycolicibacterium</taxon>
    </lineage>
</organism>
<proteinExistence type="predicted"/>
<evidence type="ECO:0000313" key="2">
    <source>
        <dbReference type="Proteomes" id="UP000032221"/>
    </source>
</evidence>
<gene>
    <name evidence="1" type="ORF">TL10_27135</name>
</gene>
<sequence>MSDRLFNYVGEMLRGCLDVDLASARVIGAGDFAKFLTDDVRLHVVSGHLAAAEWGTAERHRSVPVTDTHIIVTEHGLLYAAEVGGPNPGFYLAVPRSLLEPIADHIADSPPPAGTPIAIDCRLDHDLASIWQFESALRHQLESDPVIRVQLTPAFAA</sequence>
<dbReference type="RefSeq" id="WP_043988106.1">
    <property type="nucleotide sequence ID" value="NZ_JXST01000059.1"/>
</dbReference>
<dbReference type="AlphaFoldDB" id="A0A0D1LDE2"/>
<keyword evidence="2" id="KW-1185">Reference proteome</keyword>
<accession>A0A0D1LDE2</accession>
<evidence type="ECO:0008006" key="3">
    <source>
        <dbReference type="Google" id="ProtNLM"/>
    </source>
</evidence>